<evidence type="ECO:0000313" key="2">
    <source>
        <dbReference type="Proteomes" id="UP000308092"/>
    </source>
</evidence>
<keyword evidence="2" id="KW-1185">Reference proteome</keyword>
<gene>
    <name evidence="1" type="ORF">EYZ11_005590</name>
</gene>
<dbReference type="Proteomes" id="UP000308092">
    <property type="component" value="Unassembled WGS sequence"/>
</dbReference>
<name>A0A4S3JNK5_9EURO</name>
<comment type="caution">
    <text evidence="1">The sequence shown here is derived from an EMBL/GenBank/DDBJ whole genome shotgun (WGS) entry which is preliminary data.</text>
</comment>
<organism evidence="1 2">
    <name type="scientific">Aspergillus tanneri</name>
    <dbReference type="NCBI Taxonomy" id="1220188"/>
    <lineage>
        <taxon>Eukaryota</taxon>
        <taxon>Fungi</taxon>
        <taxon>Dikarya</taxon>
        <taxon>Ascomycota</taxon>
        <taxon>Pezizomycotina</taxon>
        <taxon>Eurotiomycetes</taxon>
        <taxon>Eurotiomycetidae</taxon>
        <taxon>Eurotiales</taxon>
        <taxon>Aspergillaceae</taxon>
        <taxon>Aspergillus</taxon>
        <taxon>Aspergillus subgen. Circumdati</taxon>
    </lineage>
</organism>
<evidence type="ECO:0000313" key="1">
    <source>
        <dbReference type="EMBL" id="THC94951.1"/>
    </source>
</evidence>
<proteinExistence type="predicted"/>
<accession>A0A4S3JNK5</accession>
<sequence length="58" mass="6632">MAADVEKPLREKRSYAHRSRVKAQVRKYVDQISHPGVELIVPDAERQDWQGLSDTATV</sequence>
<protein>
    <submittedName>
        <fullName evidence="1">Uncharacterized protein</fullName>
    </submittedName>
</protein>
<dbReference type="VEuPathDB" id="FungiDB:EYZ11_005590"/>
<reference evidence="1 2" key="1">
    <citation type="submission" date="2019-03" db="EMBL/GenBank/DDBJ databases">
        <title>The genome sequence of a newly discovered highly antifungal drug resistant Aspergillus species, Aspergillus tanneri NIH 1004.</title>
        <authorList>
            <person name="Mounaud S."/>
            <person name="Singh I."/>
            <person name="Joardar V."/>
            <person name="Pakala S."/>
            <person name="Pakala S."/>
            <person name="Venepally P."/>
            <person name="Hoover J."/>
            <person name="Nierman W."/>
            <person name="Chung J."/>
            <person name="Losada L."/>
        </authorList>
    </citation>
    <scope>NUCLEOTIDE SEQUENCE [LARGE SCALE GENOMIC DNA]</scope>
    <source>
        <strain evidence="1 2">NIH1004</strain>
    </source>
</reference>
<dbReference type="AlphaFoldDB" id="A0A4S3JNK5"/>
<dbReference type="EMBL" id="SOSA01000181">
    <property type="protein sequence ID" value="THC94951.1"/>
    <property type="molecule type" value="Genomic_DNA"/>
</dbReference>